<dbReference type="SUPFAM" id="SSF50998">
    <property type="entry name" value="Quinoprotein alcohol dehydrogenase-like"/>
    <property type="match status" value="1"/>
</dbReference>
<evidence type="ECO:0000313" key="2">
    <source>
        <dbReference type="EMBL" id="SVE46301.1"/>
    </source>
</evidence>
<dbReference type="InterPro" id="IPR015943">
    <property type="entry name" value="WD40/YVTN_repeat-like_dom_sf"/>
</dbReference>
<feature type="domain" description="Pyrrolo-quinoline quinone repeat" evidence="1">
    <location>
        <begin position="25"/>
        <end position="225"/>
    </location>
</feature>
<proteinExistence type="predicted"/>
<dbReference type="Pfam" id="PF13360">
    <property type="entry name" value="PQQ_2"/>
    <property type="match status" value="1"/>
</dbReference>
<dbReference type="InterPro" id="IPR002372">
    <property type="entry name" value="PQQ_rpt_dom"/>
</dbReference>
<dbReference type="InterPro" id="IPR018391">
    <property type="entry name" value="PQQ_b-propeller_rpt"/>
</dbReference>
<evidence type="ECO:0000259" key="1">
    <source>
        <dbReference type="Pfam" id="PF13360"/>
    </source>
</evidence>
<dbReference type="AlphaFoldDB" id="A0A383DP72"/>
<name>A0A383DP72_9ZZZZ</name>
<accession>A0A383DP72</accession>
<dbReference type="InterPro" id="IPR011047">
    <property type="entry name" value="Quinoprotein_ADH-like_sf"/>
</dbReference>
<protein>
    <recommendedName>
        <fullName evidence="1">Pyrrolo-quinoline quinone repeat domain-containing protein</fullName>
    </recommendedName>
</protein>
<dbReference type="PANTHER" id="PTHR34512">
    <property type="entry name" value="CELL SURFACE PROTEIN"/>
    <property type="match status" value="1"/>
</dbReference>
<dbReference type="EMBL" id="UINC01219020">
    <property type="protein sequence ID" value="SVE46301.1"/>
    <property type="molecule type" value="Genomic_DNA"/>
</dbReference>
<sequence>IDNFDQIEPEILFYGDNIIFFENKGSIFNFDKFSKLIWKKNFYKKFEKKAKPELSLANDKKTLIVADNLAKYYAINIKTGELIWTKTNVAPFNSQIKIYDDKFFVTDFDNVLRCYSIKDGSELWNVKTDTAFIKSKKRLSLVILNDNIYFNNSIGDISAVNIKTGNLIWQTPTQSSLIYENSFLLETSDLIGDDDAILLSNNRNEFFSFSANTGALNWKQKINSNIRPTLIENL</sequence>
<dbReference type="Gene3D" id="2.130.10.10">
    <property type="entry name" value="YVTN repeat-like/Quinoprotein amine dehydrogenase"/>
    <property type="match status" value="1"/>
</dbReference>
<dbReference type="PANTHER" id="PTHR34512:SF30">
    <property type="entry name" value="OUTER MEMBRANE PROTEIN ASSEMBLY FACTOR BAMB"/>
    <property type="match status" value="1"/>
</dbReference>
<dbReference type="SMART" id="SM00564">
    <property type="entry name" value="PQQ"/>
    <property type="match status" value="4"/>
</dbReference>
<reference evidence="2" key="1">
    <citation type="submission" date="2018-05" db="EMBL/GenBank/DDBJ databases">
        <authorList>
            <person name="Lanie J.A."/>
            <person name="Ng W.-L."/>
            <person name="Kazmierczak K.M."/>
            <person name="Andrzejewski T.M."/>
            <person name="Davidsen T.M."/>
            <person name="Wayne K.J."/>
            <person name="Tettelin H."/>
            <person name="Glass J.I."/>
            <person name="Rusch D."/>
            <person name="Podicherti R."/>
            <person name="Tsui H.-C.T."/>
            <person name="Winkler M.E."/>
        </authorList>
    </citation>
    <scope>NUCLEOTIDE SEQUENCE</scope>
</reference>
<feature type="non-terminal residue" evidence="2">
    <location>
        <position position="234"/>
    </location>
</feature>
<feature type="non-terminal residue" evidence="2">
    <location>
        <position position="1"/>
    </location>
</feature>
<gene>
    <name evidence="2" type="ORF">METZ01_LOCUS499155</name>
</gene>
<organism evidence="2">
    <name type="scientific">marine metagenome</name>
    <dbReference type="NCBI Taxonomy" id="408172"/>
    <lineage>
        <taxon>unclassified sequences</taxon>
        <taxon>metagenomes</taxon>
        <taxon>ecological metagenomes</taxon>
    </lineage>
</organism>